<organism evidence="2 3">
    <name type="scientific">Bdellovibrio reynosensis</name>
    <dbReference type="NCBI Taxonomy" id="2835041"/>
    <lineage>
        <taxon>Bacteria</taxon>
        <taxon>Pseudomonadati</taxon>
        <taxon>Bdellovibrionota</taxon>
        <taxon>Bdellovibrionia</taxon>
        <taxon>Bdellovibrionales</taxon>
        <taxon>Pseudobdellovibrionaceae</taxon>
        <taxon>Bdellovibrio</taxon>
    </lineage>
</organism>
<accession>A0ABY4CA89</accession>
<feature type="chain" id="PRO_5046053684" evidence="1">
    <location>
        <begin position="20"/>
        <end position="109"/>
    </location>
</feature>
<dbReference type="Proteomes" id="UP000830116">
    <property type="component" value="Chromosome"/>
</dbReference>
<evidence type="ECO:0000256" key="1">
    <source>
        <dbReference type="SAM" id="SignalP"/>
    </source>
</evidence>
<gene>
    <name evidence="2" type="ORF">MNR06_02800</name>
</gene>
<reference evidence="2" key="1">
    <citation type="submission" date="2022-03" db="EMBL/GenBank/DDBJ databases">
        <title>Genome Identification and Characterization of new species Bdellovibrio reynosense LBG001 sp. nov. from a Mexico soil sample.</title>
        <authorList>
            <person name="Camilli A."/>
            <person name="Ajao Y."/>
            <person name="Guo X."/>
        </authorList>
    </citation>
    <scope>NUCLEOTIDE SEQUENCE</scope>
    <source>
        <strain evidence="2">LBG001</strain>
    </source>
</reference>
<proteinExistence type="predicted"/>
<sequence>MRFILLLAFVFSFHSLALAKSIYVSGRGQQYSFCNANSGSLCFSNIQRQSESEAQRNARFTCEVSERGRSITYTTTCNTFCSPNYLPPRHDGTWINCRSDCRMQCEVRD</sequence>
<dbReference type="EMBL" id="CP093442">
    <property type="protein sequence ID" value="UOF01882.1"/>
    <property type="molecule type" value="Genomic_DNA"/>
</dbReference>
<dbReference type="RefSeq" id="WP_243538502.1">
    <property type="nucleotide sequence ID" value="NZ_CP093442.1"/>
</dbReference>
<keyword evidence="1" id="KW-0732">Signal</keyword>
<evidence type="ECO:0000313" key="2">
    <source>
        <dbReference type="EMBL" id="UOF01882.1"/>
    </source>
</evidence>
<evidence type="ECO:0000313" key="3">
    <source>
        <dbReference type="Proteomes" id="UP000830116"/>
    </source>
</evidence>
<protein>
    <submittedName>
        <fullName evidence="2">Uncharacterized protein</fullName>
    </submittedName>
</protein>
<keyword evidence="3" id="KW-1185">Reference proteome</keyword>
<feature type="signal peptide" evidence="1">
    <location>
        <begin position="1"/>
        <end position="19"/>
    </location>
</feature>
<name>A0ABY4CA89_9BACT</name>